<gene>
    <name evidence="1" type="ORF">SAMN04488090_1564</name>
</gene>
<dbReference type="EMBL" id="FNGS01000003">
    <property type="protein sequence ID" value="SDL72483.1"/>
    <property type="molecule type" value="Genomic_DNA"/>
</dbReference>
<organism evidence="1 2">
    <name type="scientific">Siphonobacter aquaeclarae</name>
    <dbReference type="NCBI Taxonomy" id="563176"/>
    <lineage>
        <taxon>Bacteria</taxon>
        <taxon>Pseudomonadati</taxon>
        <taxon>Bacteroidota</taxon>
        <taxon>Cytophagia</taxon>
        <taxon>Cytophagales</taxon>
        <taxon>Cytophagaceae</taxon>
        <taxon>Siphonobacter</taxon>
    </lineage>
</organism>
<dbReference type="AlphaFoldDB" id="A0A1G9MEE9"/>
<dbReference type="STRING" id="563176.SAMN04488090_1564"/>
<accession>A0A1G9MEE9</accession>
<proteinExistence type="predicted"/>
<evidence type="ECO:0000313" key="1">
    <source>
        <dbReference type="EMBL" id="SDL72483.1"/>
    </source>
</evidence>
<keyword evidence="2" id="KW-1185">Reference proteome</keyword>
<reference evidence="1 2" key="1">
    <citation type="submission" date="2016-10" db="EMBL/GenBank/DDBJ databases">
        <authorList>
            <person name="de Groot N.N."/>
        </authorList>
    </citation>
    <scope>NUCLEOTIDE SEQUENCE [LARGE SCALE GENOMIC DNA]</scope>
    <source>
        <strain evidence="1 2">DSM 21668</strain>
    </source>
</reference>
<sequence length="127" mass="14298">MKNYEKSMISISKKKENPFPDDPFQAHFRQIGSSIERGVRQDIREIGTRTLVITGSLLAAYALFEWLMPGEEERPAKTEERSTPSFLAETVKGLAVPVLLQLAREKLVDVLAHLNPKSNDKTDSETV</sequence>
<protein>
    <submittedName>
        <fullName evidence="1">Uncharacterized protein</fullName>
    </submittedName>
</protein>
<name>A0A1G9MEE9_9BACT</name>
<dbReference type="RefSeq" id="WP_093200037.1">
    <property type="nucleotide sequence ID" value="NZ_FNGS01000003.1"/>
</dbReference>
<dbReference type="Proteomes" id="UP000198901">
    <property type="component" value="Unassembled WGS sequence"/>
</dbReference>
<evidence type="ECO:0000313" key="2">
    <source>
        <dbReference type="Proteomes" id="UP000198901"/>
    </source>
</evidence>